<organism evidence="1">
    <name type="scientific">marine sediment metagenome</name>
    <dbReference type="NCBI Taxonomy" id="412755"/>
    <lineage>
        <taxon>unclassified sequences</taxon>
        <taxon>metagenomes</taxon>
        <taxon>ecological metagenomes</taxon>
    </lineage>
</organism>
<evidence type="ECO:0008006" key="2">
    <source>
        <dbReference type="Google" id="ProtNLM"/>
    </source>
</evidence>
<comment type="caution">
    <text evidence="1">The sequence shown here is derived from an EMBL/GenBank/DDBJ whole genome shotgun (WGS) entry which is preliminary data.</text>
</comment>
<dbReference type="AlphaFoldDB" id="A0A0F8YEH1"/>
<dbReference type="Gene3D" id="3.50.50.60">
    <property type="entry name" value="FAD/NAD(P)-binding domain"/>
    <property type="match status" value="1"/>
</dbReference>
<feature type="non-terminal residue" evidence="1">
    <location>
        <position position="75"/>
    </location>
</feature>
<dbReference type="InterPro" id="IPR036188">
    <property type="entry name" value="FAD/NAD-bd_sf"/>
</dbReference>
<accession>A0A0F8YEH1</accession>
<evidence type="ECO:0000313" key="1">
    <source>
        <dbReference type="EMBL" id="KKK72105.1"/>
    </source>
</evidence>
<dbReference type="EMBL" id="LAZR01057421">
    <property type="protein sequence ID" value="KKK72105.1"/>
    <property type="molecule type" value="Genomic_DNA"/>
</dbReference>
<name>A0A0F8YEH1_9ZZZZ</name>
<reference evidence="1" key="1">
    <citation type="journal article" date="2015" name="Nature">
        <title>Complex archaea that bridge the gap between prokaryotes and eukaryotes.</title>
        <authorList>
            <person name="Spang A."/>
            <person name="Saw J.H."/>
            <person name="Jorgensen S.L."/>
            <person name="Zaremba-Niedzwiedzka K."/>
            <person name="Martijn J."/>
            <person name="Lind A.E."/>
            <person name="van Eijk R."/>
            <person name="Schleper C."/>
            <person name="Guy L."/>
            <person name="Ettema T.J."/>
        </authorList>
    </citation>
    <scope>NUCLEOTIDE SEQUENCE</scope>
</reference>
<proteinExistence type="predicted"/>
<gene>
    <name evidence="1" type="ORF">LCGC14_2907210</name>
</gene>
<sequence length="75" mass="7789">MDFLKDVNHGHPPDLTGQDIVVIGAGNAGMDICAQAFVCGAKSVIAVDIQPPASFGVEREAAEALGTKVLWPKVT</sequence>
<protein>
    <recommendedName>
        <fullName evidence="2">FAD/NAD(P)-binding domain-containing protein</fullName>
    </recommendedName>
</protein>
<dbReference type="SUPFAM" id="SSF51905">
    <property type="entry name" value="FAD/NAD(P)-binding domain"/>
    <property type="match status" value="1"/>
</dbReference>